<organism evidence="2 3">
    <name type="scientific">Nocardioides cavernae</name>
    <dbReference type="NCBI Taxonomy" id="1921566"/>
    <lineage>
        <taxon>Bacteria</taxon>
        <taxon>Bacillati</taxon>
        <taxon>Actinomycetota</taxon>
        <taxon>Actinomycetes</taxon>
        <taxon>Propionibacteriales</taxon>
        <taxon>Nocardioidaceae</taxon>
        <taxon>Nocardioides</taxon>
    </lineage>
</organism>
<proteinExistence type="predicted"/>
<reference evidence="2 3" key="1">
    <citation type="submission" date="2020-07" db="EMBL/GenBank/DDBJ databases">
        <authorList>
            <person name="Partida-Martinez L."/>
            <person name="Huntemann M."/>
            <person name="Clum A."/>
            <person name="Wang J."/>
            <person name="Palaniappan K."/>
            <person name="Ritter S."/>
            <person name="Chen I.-M."/>
            <person name="Stamatis D."/>
            <person name="Reddy T."/>
            <person name="O'Malley R."/>
            <person name="Daum C."/>
            <person name="Shapiro N."/>
            <person name="Ivanova N."/>
            <person name="Kyrpides N."/>
            <person name="Woyke T."/>
        </authorList>
    </citation>
    <scope>NUCLEOTIDE SEQUENCE [LARGE SCALE GENOMIC DNA]</scope>
    <source>
        <strain evidence="2 3">AT2.17</strain>
    </source>
</reference>
<evidence type="ECO:0000313" key="2">
    <source>
        <dbReference type="EMBL" id="NYE36556.1"/>
    </source>
</evidence>
<name>A0A7Y9H2R7_9ACTN</name>
<dbReference type="EMBL" id="JACCBW010000002">
    <property type="protein sequence ID" value="NYE36556.1"/>
    <property type="molecule type" value="Genomic_DNA"/>
</dbReference>
<gene>
    <name evidence="2" type="ORF">F4692_001689</name>
</gene>
<dbReference type="AlphaFoldDB" id="A0A7Y9H2R7"/>
<accession>A0A7Y9H2R7</accession>
<protein>
    <submittedName>
        <fullName evidence="2">Uncharacterized protein</fullName>
    </submittedName>
</protein>
<dbReference type="Proteomes" id="UP000549911">
    <property type="component" value="Unassembled WGS sequence"/>
</dbReference>
<evidence type="ECO:0000256" key="1">
    <source>
        <dbReference type="SAM" id="MobiDB-lite"/>
    </source>
</evidence>
<reference evidence="2 3" key="2">
    <citation type="submission" date="2020-08" db="EMBL/GenBank/DDBJ databases">
        <title>The Agave Microbiome: Exploring the role of microbial communities in plant adaptations to desert environments.</title>
        <authorList>
            <person name="Partida-Martinez L.P."/>
        </authorList>
    </citation>
    <scope>NUCLEOTIDE SEQUENCE [LARGE SCALE GENOMIC DNA]</scope>
    <source>
        <strain evidence="2 3">AT2.17</strain>
    </source>
</reference>
<keyword evidence="3" id="KW-1185">Reference proteome</keyword>
<comment type="caution">
    <text evidence="2">The sequence shown here is derived from an EMBL/GenBank/DDBJ whole genome shotgun (WGS) entry which is preliminary data.</text>
</comment>
<sequence>MIRIGSVGEPGYDARADVARPSVPRPRAQADVGSAVGAQA</sequence>
<feature type="region of interest" description="Disordered" evidence="1">
    <location>
        <begin position="1"/>
        <end position="40"/>
    </location>
</feature>
<evidence type="ECO:0000313" key="3">
    <source>
        <dbReference type="Proteomes" id="UP000549911"/>
    </source>
</evidence>